<evidence type="ECO:0000313" key="4">
    <source>
        <dbReference type="EMBL" id="GAX73924.1"/>
    </source>
</evidence>
<accession>A0A250WSW4</accession>
<dbReference type="EMBL" id="BEGY01000005">
    <property type="protein sequence ID" value="GAX73924.1"/>
    <property type="molecule type" value="Genomic_DNA"/>
</dbReference>
<feature type="transmembrane region" description="Helical" evidence="2">
    <location>
        <begin position="101"/>
        <end position="118"/>
    </location>
</feature>
<comment type="caution">
    <text evidence="4">The sequence shown here is derived from an EMBL/GenBank/DDBJ whole genome shotgun (WGS) entry which is preliminary data.</text>
</comment>
<keyword evidence="2" id="KW-1133">Transmembrane helix</keyword>
<feature type="compositionally biased region" description="Basic and acidic residues" evidence="1">
    <location>
        <begin position="167"/>
        <end position="183"/>
    </location>
</feature>
<feature type="transmembrane region" description="Helical" evidence="2">
    <location>
        <begin position="6"/>
        <end position="30"/>
    </location>
</feature>
<sequence length="183" mass="20778">MSAWKLVVHFMLPPPLILTILLVIPVPRLINKALLQFAKKILFCNVLNGIKLVHLMLLITGMLLIGSGVHTHQLRIRMDPDVSGHKRTEALARIWREERNFWISVLTFLLWGLLYRFYNLMMEHLSLKDKIAALEAKVKSYGSEMTSSAAHGVPPARPQPPSAPPEEELKGRDMRKDGKQKAT</sequence>
<name>A0A250WSW4_9CHLO</name>
<evidence type="ECO:0000256" key="1">
    <source>
        <dbReference type="SAM" id="MobiDB-lite"/>
    </source>
</evidence>
<evidence type="ECO:0000313" key="5">
    <source>
        <dbReference type="Proteomes" id="UP000232323"/>
    </source>
</evidence>
<reference evidence="4 5" key="1">
    <citation type="submission" date="2017-08" db="EMBL/GenBank/DDBJ databases">
        <title>Acidophilic green algal genome provides insights into adaptation to an acidic environment.</title>
        <authorList>
            <person name="Hirooka S."/>
            <person name="Hirose Y."/>
            <person name="Kanesaki Y."/>
            <person name="Higuchi S."/>
            <person name="Fujiwara T."/>
            <person name="Onuma R."/>
            <person name="Era A."/>
            <person name="Ohbayashi R."/>
            <person name="Uzuka A."/>
            <person name="Nozaki H."/>
            <person name="Yoshikawa H."/>
            <person name="Miyagishima S.Y."/>
        </authorList>
    </citation>
    <scope>NUCLEOTIDE SEQUENCE [LARGE SCALE GENOMIC DNA]</scope>
    <source>
        <strain evidence="4 5">NIES-2499</strain>
    </source>
</reference>
<organism evidence="4 5">
    <name type="scientific">Chlamydomonas eustigma</name>
    <dbReference type="NCBI Taxonomy" id="1157962"/>
    <lineage>
        <taxon>Eukaryota</taxon>
        <taxon>Viridiplantae</taxon>
        <taxon>Chlorophyta</taxon>
        <taxon>core chlorophytes</taxon>
        <taxon>Chlorophyceae</taxon>
        <taxon>CS clade</taxon>
        <taxon>Chlamydomonadales</taxon>
        <taxon>Chlamydomonadaceae</taxon>
        <taxon>Chlamydomonas</taxon>
    </lineage>
</organism>
<feature type="region of interest" description="Disordered" evidence="1">
    <location>
        <begin position="145"/>
        <end position="183"/>
    </location>
</feature>
<feature type="compositionally biased region" description="Pro residues" evidence="1">
    <location>
        <begin position="155"/>
        <end position="164"/>
    </location>
</feature>
<dbReference type="Proteomes" id="UP000232323">
    <property type="component" value="Unassembled WGS sequence"/>
</dbReference>
<gene>
    <name evidence="4" type="ORF">CEUSTIGMA_g1374.t1</name>
</gene>
<keyword evidence="2" id="KW-0472">Membrane</keyword>
<proteinExistence type="predicted"/>
<dbReference type="InterPro" id="IPR040463">
    <property type="entry name" value="BAP29/BAP31_N"/>
</dbReference>
<dbReference type="AlphaFoldDB" id="A0A250WSW4"/>
<evidence type="ECO:0000256" key="2">
    <source>
        <dbReference type="SAM" id="Phobius"/>
    </source>
</evidence>
<feature type="domain" description="BAP29/BAP31 transmembrane" evidence="3">
    <location>
        <begin position="4"/>
        <end position="133"/>
    </location>
</feature>
<dbReference type="Pfam" id="PF05529">
    <property type="entry name" value="Bap31"/>
    <property type="match status" value="1"/>
</dbReference>
<dbReference type="OrthoDB" id="541700at2759"/>
<protein>
    <recommendedName>
        <fullName evidence="3">BAP29/BAP31 transmembrane domain-containing protein</fullName>
    </recommendedName>
</protein>
<keyword evidence="5" id="KW-1185">Reference proteome</keyword>
<evidence type="ECO:0000259" key="3">
    <source>
        <dbReference type="Pfam" id="PF05529"/>
    </source>
</evidence>
<keyword evidence="2" id="KW-0812">Transmembrane</keyword>
<feature type="transmembrane region" description="Helical" evidence="2">
    <location>
        <begin position="42"/>
        <end position="65"/>
    </location>
</feature>